<dbReference type="SUPFAM" id="SSF81296">
    <property type="entry name" value="E set domains"/>
    <property type="match status" value="2"/>
</dbReference>
<dbReference type="Pfam" id="PF02752">
    <property type="entry name" value="Arrestin_C"/>
    <property type="match status" value="1"/>
</dbReference>
<evidence type="ECO:0000313" key="5">
    <source>
        <dbReference type="Proteomes" id="UP000005237"/>
    </source>
</evidence>
<feature type="domain" description="Arrestin C-terminal-like" evidence="3">
    <location>
        <begin position="181"/>
        <end position="329"/>
    </location>
</feature>
<accession>A0A8R1I5P3</accession>
<dbReference type="OMA" id="TMVVIYY"/>
<evidence type="ECO:0000256" key="1">
    <source>
        <dbReference type="ARBA" id="ARBA00005298"/>
    </source>
</evidence>
<sequence length="402" mass="45356">MPETELEVEFDEQQEVFLPGSPISGRVLLNTETTYKARAVNIQFEGRAHTNWDDYESVSRVGTDGKTHREQRRVNFSATVAYLEHEILLWKSPDGSNALEPGSYCWPFSFTIPTIVPPSFEGRYGYVRYSVKAQVDRPWRFDKAKKRCITVSPLLDLNLLPHAMAPFRDQASENIGCCCFKKGYLELRVDVPKSGFVPGEVIPFNLHILNHGSVPVTEVKAKINQYCTFYGYRLGRTVTYTSGPLSGTMRNIRKDNKSVVKISQQLRVEPGKEQMMAIELRLPSVTPTINQYCPIITVEYVAEISLDTTSTFNSDVDCQVPILIGTVPIRQYLPPAYYPPNPFYPSSVPSVIPSAPPLSYEDSMYGTDGTELQTDENEKPFVPKYPVFNDLPVYNPTAPPKE</sequence>
<name>A0A8R1I5P3_CAEJA</name>
<organism evidence="4 5">
    <name type="scientific">Caenorhabditis japonica</name>
    <dbReference type="NCBI Taxonomy" id="281687"/>
    <lineage>
        <taxon>Eukaryota</taxon>
        <taxon>Metazoa</taxon>
        <taxon>Ecdysozoa</taxon>
        <taxon>Nematoda</taxon>
        <taxon>Chromadorea</taxon>
        <taxon>Rhabditida</taxon>
        <taxon>Rhabditina</taxon>
        <taxon>Rhabditomorpha</taxon>
        <taxon>Rhabditoidea</taxon>
        <taxon>Rhabditidae</taxon>
        <taxon>Peloderinae</taxon>
        <taxon>Caenorhabditis</taxon>
    </lineage>
</organism>
<dbReference type="SMART" id="SM01017">
    <property type="entry name" value="Arrestin_C"/>
    <property type="match status" value="1"/>
</dbReference>
<dbReference type="Pfam" id="PF00339">
    <property type="entry name" value="Arrestin_N"/>
    <property type="match status" value="1"/>
</dbReference>
<dbReference type="GO" id="GO:0015031">
    <property type="term" value="P:protein transport"/>
    <property type="evidence" value="ECO:0007669"/>
    <property type="project" value="TreeGrafter"/>
</dbReference>
<proteinExistence type="inferred from homology"/>
<reference evidence="5" key="1">
    <citation type="submission" date="2010-08" db="EMBL/GenBank/DDBJ databases">
        <authorList>
            <consortium name="Caenorhabditis japonica Sequencing Consortium"/>
            <person name="Wilson R.K."/>
        </authorList>
    </citation>
    <scope>NUCLEOTIDE SEQUENCE [LARGE SCALE GENOMIC DNA]</scope>
    <source>
        <strain evidence="5">DF5081</strain>
    </source>
</reference>
<dbReference type="PANTHER" id="PTHR11188:SF155">
    <property type="entry name" value="ARRESTIN C-TERMINAL-LIKE DOMAIN-CONTAINING PROTEIN"/>
    <property type="match status" value="1"/>
</dbReference>
<keyword evidence="5" id="KW-1185">Reference proteome</keyword>
<dbReference type="GO" id="GO:0005737">
    <property type="term" value="C:cytoplasm"/>
    <property type="evidence" value="ECO:0007669"/>
    <property type="project" value="TreeGrafter"/>
</dbReference>
<evidence type="ECO:0000313" key="4">
    <source>
        <dbReference type="EnsemblMetazoa" id="CJA15823.1"/>
    </source>
</evidence>
<dbReference type="InterPro" id="IPR014756">
    <property type="entry name" value="Ig_E-set"/>
</dbReference>
<feature type="region of interest" description="Disordered" evidence="2">
    <location>
        <begin position="360"/>
        <end position="380"/>
    </location>
</feature>
<dbReference type="InterPro" id="IPR050357">
    <property type="entry name" value="Arrestin_domain-protein"/>
</dbReference>
<evidence type="ECO:0000259" key="3">
    <source>
        <dbReference type="SMART" id="SM01017"/>
    </source>
</evidence>
<dbReference type="AlphaFoldDB" id="A0A8R1I5P3"/>
<evidence type="ECO:0000256" key="2">
    <source>
        <dbReference type="SAM" id="MobiDB-lite"/>
    </source>
</evidence>
<dbReference type="InterPro" id="IPR014752">
    <property type="entry name" value="Arrestin-like_C"/>
</dbReference>
<dbReference type="Proteomes" id="UP000005237">
    <property type="component" value="Unassembled WGS sequence"/>
</dbReference>
<comment type="similarity">
    <text evidence="1">Belongs to the arrestin family.</text>
</comment>
<dbReference type="InterPro" id="IPR011022">
    <property type="entry name" value="Arrestin_C-like"/>
</dbReference>
<dbReference type="PANTHER" id="PTHR11188">
    <property type="entry name" value="ARRESTIN DOMAIN CONTAINING PROTEIN"/>
    <property type="match status" value="1"/>
</dbReference>
<reference evidence="4" key="2">
    <citation type="submission" date="2022-06" db="UniProtKB">
        <authorList>
            <consortium name="EnsemblMetazoa"/>
        </authorList>
    </citation>
    <scope>IDENTIFICATION</scope>
    <source>
        <strain evidence="4">DF5081</strain>
    </source>
</reference>
<protein>
    <submittedName>
        <fullName evidence="4">Arrestin_C domain-containing protein</fullName>
    </submittedName>
</protein>
<dbReference type="InterPro" id="IPR011021">
    <property type="entry name" value="Arrestin-like_N"/>
</dbReference>
<dbReference type="Gene3D" id="2.60.40.640">
    <property type="match status" value="2"/>
</dbReference>
<dbReference type="EnsemblMetazoa" id="CJA15823.1">
    <property type="protein sequence ID" value="CJA15823.1"/>
    <property type="gene ID" value="WBGene00135027"/>
</dbReference>